<keyword evidence="1" id="KW-1133">Transmembrane helix</keyword>
<accession>A0A1M5WZ77</accession>
<keyword evidence="1" id="KW-0472">Membrane</keyword>
<dbReference type="EMBL" id="FQXZ01000007">
    <property type="protein sequence ID" value="SHH92474.1"/>
    <property type="molecule type" value="Genomic_DNA"/>
</dbReference>
<name>A0A1M5WZ77_9VIBR</name>
<evidence type="ECO:0000256" key="1">
    <source>
        <dbReference type="SAM" id="Phobius"/>
    </source>
</evidence>
<keyword evidence="3" id="KW-1185">Reference proteome</keyword>
<keyword evidence="1" id="KW-0812">Transmembrane</keyword>
<protein>
    <submittedName>
        <fullName evidence="2">Uncharacterized protein</fullName>
    </submittedName>
</protein>
<organism evidence="2 3">
    <name type="scientific">Vibrio aerogenes CECT 7868</name>
    <dbReference type="NCBI Taxonomy" id="1216006"/>
    <lineage>
        <taxon>Bacteria</taxon>
        <taxon>Pseudomonadati</taxon>
        <taxon>Pseudomonadota</taxon>
        <taxon>Gammaproteobacteria</taxon>
        <taxon>Vibrionales</taxon>
        <taxon>Vibrionaceae</taxon>
        <taxon>Vibrio</taxon>
    </lineage>
</organism>
<dbReference type="PROSITE" id="PS51257">
    <property type="entry name" value="PROKAR_LIPOPROTEIN"/>
    <property type="match status" value="1"/>
</dbReference>
<reference evidence="2 3" key="1">
    <citation type="submission" date="2016-11" db="EMBL/GenBank/DDBJ databases">
        <authorList>
            <person name="Jaros S."/>
            <person name="Januszkiewicz K."/>
            <person name="Wedrychowicz H."/>
        </authorList>
    </citation>
    <scope>NUCLEOTIDE SEQUENCE [LARGE SCALE GENOMIC DNA]</scope>
    <source>
        <strain evidence="2 3">CECT 7868</strain>
    </source>
</reference>
<evidence type="ECO:0000313" key="3">
    <source>
        <dbReference type="Proteomes" id="UP000184608"/>
    </source>
</evidence>
<dbReference type="Proteomes" id="UP000184608">
    <property type="component" value="Unassembled WGS sequence"/>
</dbReference>
<evidence type="ECO:0000313" key="2">
    <source>
        <dbReference type="EMBL" id="SHH92474.1"/>
    </source>
</evidence>
<feature type="transmembrane region" description="Helical" evidence="1">
    <location>
        <begin position="12"/>
        <end position="33"/>
    </location>
</feature>
<dbReference type="AlphaFoldDB" id="A0A1M5WZ77"/>
<sequence>MVSKQDKVKMPLKYKIFAIVVFGGLSLSCLYSFPNNIYQLIHGMNTLQPVIHFSKKEISEGGFMLSCIAGFIMIIFCEKMSPKVFICLFSVAFYGLLIALISPYLVMFWVDHFVEENHYNYCEPISDHEGKYWTTVYTKTTDICQIETEKVKNN</sequence>
<proteinExistence type="predicted"/>
<feature type="transmembrane region" description="Helical" evidence="1">
    <location>
        <begin position="58"/>
        <end position="77"/>
    </location>
</feature>
<feature type="transmembrane region" description="Helical" evidence="1">
    <location>
        <begin position="84"/>
        <end position="110"/>
    </location>
</feature>
<dbReference type="STRING" id="1216006.VA7868_00923"/>
<gene>
    <name evidence="2" type="ORF">VA7868_00923</name>
</gene>